<name>A0ACC0R000_9HYPO</name>
<reference evidence="1" key="1">
    <citation type="submission" date="2022-06" db="EMBL/GenBank/DDBJ databases">
        <title>Fusarium solani species complex genomes reveal bases of compartmentalisation and animal pathogenesis.</title>
        <authorList>
            <person name="Tsai I.J."/>
        </authorList>
    </citation>
    <scope>NUCLEOTIDE SEQUENCE</scope>
    <source>
        <strain evidence="1">Fu6.1</strain>
    </source>
</reference>
<comment type="caution">
    <text evidence="1">The sequence shown here is derived from an EMBL/GenBank/DDBJ whole genome shotgun (WGS) entry which is preliminary data.</text>
</comment>
<organism evidence="1 2">
    <name type="scientific">Fusarium keratoplasticum</name>
    <dbReference type="NCBI Taxonomy" id="1328300"/>
    <lineage>
        <taxon>Eukaryota</taxon>
        <taxon>Fungi</taxon>
        <taxon>Dikarya</taxon>
        <taxon>Ascomycota</taxon>
        <taxon>Pezizomycotina</taxon>
        <taxon>Sordariomycetes</taxon>
        <taxon>Hypocreomycetidae</taxon>
        <taxon>Hypocreales</taxon>
        <taxon>Nectriaceae</taxon>
        <taxon>Fusarium</taxon>
        <taxon>Fusarium solani species complex</taxon>
    </lineage>
</organism>
<proteinExistence type="predicted"/>
<accession>A0ACC0R000</accession>
<sequence length="222" mass="25348">MPTLGSLPLNLSNMDAASNDFGAPSSPVFWRSLPREIQLMILDYILSNYFTKRTDAASEQTCQLSALGPVCKDWQYLVEKRTFRRLSLKAPDLPMFREFVGGKNTIRLNHIRHLSLRIELARYTCPTCKKPEKEATISRSNWIFTSALRRLLKVLSSWDRTHGGLTLEVTALSPSDVEHHAYEPELAHDYPFQLEEDLEQPSSFGNITLRSLLSLEHFPIVT</sequence>
<keyword evidence="2" id="KW-1185">Reference proteome</keyword>
<dbReference type="EMBL" id="CM046507">
    <property type="protein sequence ID" value="KAI8669527.1"/>
    <property type="molecule type" value="Genomic_DNA"/>
</dbReference>
<evidence type="ECO:0000313" key="2">
    <source>
        <dbReference type="Proteomes" id="UP001065298"/>
    </source>
</evidence>
<protein>
    <submittedName>
        <fullName evidence="1">F-box domain-containing protein</fullName>
    </submittedName>
</protein>
<evidence type="ECO:0000313" key="1">
    <source>
        <dbReference type="EMBL" id="KAI8669527.1"/>
    </source>
</evidence>
<dbReference type="Proteomes" id="UP001065298">
    <property type="component" value="Chromosome 5"/>
</dbReference>
<gene>
    <name evidence="1" type="ORF">NCS57_00768000</name>
</gene>